<accession>A0A3A4BUY3</accession>
<evidence type="ECO:0000259" key="1">
    <source>
        <dbReference type="Pfam" id="PF01869"/>
    </source>
</evidence>
<dbReference type="InterPro" id="IPR002731">
    <property type="entry name" value="ATPase_BadF"/>
</dbReference>
<dbReference type="Pfam" id="PF01869">
    <property type="entry name" value="BcrAD_BadFG"/>
    <property type="match status" value="1"/>
</dbReference>
<keyword evidence="3" id="KW-1185">Reference proteome</keyword>
<name>A0A3A4BUY3_9ACTN</name>
<dbReference type="Proteomes" id="UP000265768">
    <property type="component" value="Unassembled WGS sequence"/>
</dbReference>
<dbReference type="InterPro" id="IPR043129">
    <property type="entry name" value="ATPase_NBD"/>
</dbReference>
<gene>
    <name evidence="2" type="ORF">D5H75_00835</name>
</gene>
<dbReference type="RefSeq" id="WP_119924369.1">
    <property type="nucleotide sequence ID" value="NZ_QZEY01000001.1"/>
</dbReference>
<comment type="caution">
    <text evidence="2">The sequence shown here is derived from an EMBL/GenBank/DDBJ whole genome shotgun (WGS) entry which is preliminary data.</text>
</comment>
<dbReference type="InterPro" id="IPR052519">
    <property type="entry name" value="Euk-type_GlcNAc_Kinase"/>
</dbReference>
<dbReference type="EMBL" id="QZEY01000001">
    <property type="protein sequence ID" value="RJL35398.1"/>
    <property type="molecule type" value="Genomic_DNA"/>
</dbReference>
<dbReference type="SUPFAM" id="SSF53067">
    <property type="entry name" value="Actin-like ATPase domain"/>
    <property type="match status" value="2"/>
</dbReference>
<feature type="domain" description="ATPase BadF/BadG/BcrA/BcrD type" evidence="1">
    <location>
        <begin position="14"/>
        <end position="307"/>
    </location>
</feature>
<reference evidence="2 3" key="1">
    <citation type="submission" date="2018-09" db="EMBL/GenBank/DDBJ databases">
        <title>YIM 75507 draft genome.</title>
        <authorList>
            <person name="Tang S."/>
            <person name="Feng Y."/>
        </authorList>
    </citation>
    <scope>NUCLEOTIDE SEQUENCE [LARGE SCALE GENOMIC DNA]</scope>
    <source>
        <strain evidence="2 3">YIM 75507</strain>
    </source>
</reference>
<proteinExistence type="predicted"/>
<dbReference type="PANTHER" id="PTHR43190:SF3">
    <property type="entry name" value="N-ACETYL-D-GLUCOSAMINE KINASE"/>
    <property type="match status" value="1"/>
</dbReference>
<evidence type="ECO:0000313" key="3">
    <source>
        <dbReference type="Proteomes" id="UP000265768"/>
    </source>
</evidence>
<evidence type="ECO:0000313" key="2">
    <source>
        <dbReference type="EMBL" id="RJL35398.1"/>
    </source>
</evidence>
<protein>
    <submittedName>
        <fullName evidence="2">ATPase</fullName>
    </submittedName>
</protein>
<dbReference type="PANTHER" id="PTHR43190">
    <property type="entry name" value="N-ACETYL-D-GLUCOSAMINE KINASE"/>
    <property type="match status" value="1"/>
</dbReference>
<dbReference type="OrthoDB" id="5524856at2"/>
<dbReference type="Gene3D" id="3.30.420.40">
    <property type="match status" value="2"/>
</dbReference>
<dbReference type="AlphaFoldDB" id="A0A3A4BUY3"/>
<sequence>MTPGAGTGARVLAIDGGGSKTDVALVARDGSVLARGRGPAFLPWVVGVPRAVDAAAEAVRLALGPAAAPPYAEHVAAYVTGADLPVEEEALRAEFAARGFGPSLTVGNDTFALLRAGARAGWGVAVVCGAGINCVGVGPAGRVARFPALGRISGDWGGGQELGEEALWHAVRAEDGRGAPTALLDAVRGHFGAARAEDVSRAIHLGELPRERLHELAPRVLALARHDPAARALAGRLAEEIALLGSAALRRLGLLDAPAEVVLGGGVLTARDPLLMAAIESRYAARAPRASLVIADAPPVVGAALLGLDHLAAPPEAAARLRAAFT</sequence>
<organism evidence="2 3">
    <name type="scientific">Bailinhaonella thermotolerans</name>
    <dbReference type="NCBI Taxonomy" id="1070861"/>
    <lineage>
        <taxon>Bacteria</taxon>
        <taxon>Bacillati</taxon>
        <taxon>Actinomycetota</taxon>
        <taxon>Actinomycetes</taxon>
        <taxon>Streptosporangiales</taxon>
        <taxon>Streptosporangiaceae</taxon>
        <taxon>Bailinhaonella</taxon>
    </lineage>
</organism>